<evidence type="ECO:0000256" key="2">
    <source>
        <dbReference type="ARBA" id="ARBA00022676"/>
    </source>
</evidence>
<name>A0A5N6R9V5_9ROSI</name>
<feature type="transmembrane region" description="Helical" evidence="11">
    <location>
        <begin position="923"/>
        <end position="943"/>
    </location>
</feature>
<evidence type="ECO:0000256" key="8">
    <source>
        <dbReference type="PIRSR" id="PIRSR605150-1"/>
    </source>
</evidence>
<feature type="active site" evidence="8">
    <location>
        <position position="454"/>
    </location>
</feature>
<feature type="active site" evidence="8">
    <location>
        <position position="134"/>
    </location>
</feature>
<dbReference type="Proteomes" id="UP000327013">
    <property type="component" value="Chromosome 6"/>
</dbReference>
<feature type="transmembrane region" description="Helical" evidence="11">
    <location>
        <begin position="22"/>
        <end position="41"/>
    </location>
</feature>
<feature type="transmembrane region" description="Helical" evidence="11">
    <location>
        <begin position="47"/>
        <end position="67"/>
    </location>
</feature>
<dbReference type="Gene3D" id="3.90.550.10">
    <property type="entry name" value="Spore Coat Polysaccharide Biosynthesis Protein SpsA, Chain A"/>
    <property type="match status" value="1"/>
</dbReference>
<feature type="transmembrane region" description="Helical" evidence="11">
    <location>
        <begin position="985"/>
        <end position="1004"/>
    </location>
</feature>
<dbReference type="GO" id="GO:0016020">
    <property type="term" value="C:membrane"/>
    <property type="evidence" value="ECO:0007669"/>
    <property type="project" value="InterPro"/>
</dbReference>
<evidence type="ECO:0000313" key="13">
    <source>
        <dbReference type="Proteomes" id="UP000327013"/>
    </source>
</evidence>
<feature type="transmembrane region" description="Helical" evidence="11">
    <location>
        <begin position="955"/>
        <end position="973"/>
    </location>
</feature>
<keyword evidence="3" id="KW-0808">Transferase</keyword>
<feature type="transmembrane region" description="Helical" evidence="11">
    <location>
        <begin position="687"/>
        <end position="705"/>
    </location>
</feature>
<dbReference type="AlphaFoldDB" id="A0A5N6R9V5"/>
<dbReference type="SUPFAM" id="SSF53448">
    <property type="entry name" value="Nucleotide-diphospho-sugar transferases"/>
    <property type="match status" value="1"/>
</dbReference>
<feature type="transmembrane region" description="Helical" evidence="11">
    <location>
        <begin position="654"/>
        <end position="675"/>
    </location>
</feature>
<keyword evidence="7" id="KW-0961">Cell wall biogenesis/degradation</keyword>
<feature type="transmembrane region" description="Helical" evidence="11">
    <location>
        <begin position="564"/>
        <end position="582"/>
    </location>
</feature>
<evidence type="ECO:0000256" key="1">
    <source>
        <dbReference type="ARBA" id="ARBA00004127"/>
    </source>
</evidence>
<accession>A0A5N6R9V5</accession>
<keyword evidence="5 11" id="KW-1133">Transmembrane helix</keyword>
<organism evidence="12 13">
    <name type="scientific">Carpinus fangiana</name>
    <dbReference type="NCBI Taxonomy" id="176857"/>
    <lineage>
        <taxon>Eukaryota</taxon>
        <taxon>Viridiplantae</taxon>
        <taxon>Streptophyta</taxon>
        <taxon>Embryophyta</taxon>
        <taxon>Tracheophyta</taxon>
        <taxon>Spermatophyta</taxon>
        <taxon>Magnoliopsida</taxon>
        <taxon>eudicotyledons</taxon>
        <taxon>Gunneridae</taxon>
        <taxon>Pentapetalae</taxon>
        <taxon>rosids</taxon>
        <taxon>fabids</taxon>
        <taxon>Fagales</taxon>
        <taxon>Betulaceae</taxon>
        <taxon>Carpinus</taxon>
    </lineage>
</organism>
<evidence type="ECO:0008006" key="14">
    <source>
        <dbReference type="Google" id="ProtNLM"/>
    </source>
</evidence>
<evidence type="ECO:0000256" key="6">
    <source>
        <dbReference type="ARBA" id="ARBA00023136"/>
    </source>
</evidence>
<dbReference type="GO" id="GO:0030244">
    <property type="term" value="P:cellulose biosynthetic process"/>
    <property type="evidence" value="ECO:0007669"/>
    <property type="project" value="InterPro"/>
</dbReference>
<evidence type="ECO:0000256" key="7">
    <source>
        <dbReference type="ARBA" id="ARBA00023316"/>
    </source>
</evidence>
<keyword evidence="2" id="KW-0328">Glycosyltransferase</keyword>
<gene>
    <name evidence="12" type="ORF">FH972_014353</name>
</gene>
<keyword evidence="13" id="KW-1185">Reference proteome</keyword>
<evidence type="ECO:0000256" key="3">
    <source>
        <dbReference type="ARBA" id="ARBA00022679"/>
    </source>
</evidence>
<proteinExistence type="predicted"/>
<keyword evidence="4 11" id="KW-0812">Transmembrane</keyword>
<evidence type="ECO:0000256" key="4">
    <source>
        <dbReference type="ARBA" id="ARBA00022692"/>
    </source>
</evidence>
<dbReference type="GO" id="GO:0012505">
    <property type="term" value="C:endomembrane system"/>
    <property type="evidence" value="ECO:0007669"/>
    <property type="project" value="UniProtKB-SubCell"/>
</dbReference>
<protein>
    <recommendedName>
        <fullName evidence="14">Glycosyltransferase 2-like domain-containing protein</fullName>
    </recommendedName>
</protein>
<keyword evidence="6 11" id="KW-0472">Membrane</keyword>
<dbReference type="InterPro" id="IPR029044">
    <property type="entry name" value="Nucleotide-diphossugar_trans"/>
</dbReference>
<evidence type="ECO:0000313" key="12">
    <source>
        <dbReference type="EMBL" id="KAE8075659.1"/>
    </source>
</evidence>
<evidence type="ECO:0000256" key="5">
    <source>
        <dbReference type="ARBA" id="ARBA00022989"/>
    </source>
</evidence>
<dbReference type="PANTHER" id="PTHR13301">
    <property type="entry name" value="X-BOX TRANSCRIPTION FACTOR-RELATED"/>
    <property type="match status" value="1"/>
</dbReference>
<reference evidence="12 13" key="1">
    <citation type="submission" date="2019-06" db="EMBL/GenBank/DDBJ databases">
        <title>A chromosomal-level reference genome of Carpinus fangiana (Coryloideae, Betulaceae).</title>
        <authorList>
            <person name="Yang X."/>
            <person name="Wang Z."/>
            <person name="Zhang L."/>
            <person name="Hao G."/>
            <person name="Liu J."/>
            <person name="Yang Y."/>
        </authorList>
    </citation>
    <scope>NUCLEOTIDE SEQUENCE [LARGE SCALE GENOMIC DNA]</scope>
    <source>
        <strain evidence="12">Cfa_2016G</strain>
        <tissue evidence="12">Leaf</tissue>
    </source>
</reference>
<dbReference type="EMBL" id="CM017326">
    <property type="protein sequence ID" value="KAE8075659.1"/>
    <property type="molecule type" value="Genomic_DNA"/>
</dbReference>
<evidence type="ECO:0000256" key="11">
    <source>
        <dbReference type="SAM" id="Phobius"/>
    </source>
</evidence>
<dbReference type="OrthoDB" id="72851at2759"/>
<feature type="transmembrane region" description="Helical" evidence="11">
    <location>
        <begin position="717"/>
        <end position="736"/>
    </location>
</feature>
<evidence type="ECO:0000256" key="9">
    <source>
        <dbReference type="PIRSR" id="PIRSR605150-2"/>
    </source>
</evidence>
<dbReference type="GO" id="GO:0016760">
    <property type="term" value="F:cellulose synthase (UDP-forming) activity"/>
    <property type="evidence" value="ECO:0007669"/>
    <property type="project" value="InterPro"/>
</dbReference>
<feature type="transmembrane region" description="Helical" evidence="11">
    <location>
        <begin position="855"/>
        <end position="876"/>
    </location>
</feature>
<comment type="subcellular location">
    <subcellularLocation>
        <location evidence="1">Endomembrane system</location>
        <topology evidence="1">Multi-pass membrane protein</topology>
    </subcellularLocation>
</comment>
<dbReference type="GO" id="GO:0071555">
    <property type="term" value="P:cell wall organization"/>
    <property type="evidence" value="ECO:0007669"/>
    <property type="project" value="UniProtKB-KW"/>
</dbReference>
<feature type="binding site" evidence="9">
    <location>
        <position position="105"/>
    </location>
    <ligand>
        <name>UDP-alpha-D-glucose</name>
        <dbReference type="ChEBI" id="CHEBI:58885"/>
    </ligand>
</feature>
<feature type="binding site" evidence="10">
    <location>
        <position position="292"/>
    </location>
    <ligand>
        <name>Mn(2+)</name>
        <dbReference type="ChEBI" id="CHEBI:29035"/>
    </ligand>
</feature>
<dbReference type="InterPro" id="IPR005150">
    <property type="entry name" value="Cellulose_synth"/>
</dbReference>
<sequence length="1010" mass="113666">MATPNSLPLCERIQRKNTIQRAIEVIILFLLFSLLVYRLLFLNNHGLTWLLAFLCESWFTFTWVLVMSNKWNPVEYRTYPDNLLQRVTELPSVDMFVTTADPVLEPPIITINTVLSLLAVDYPPQKLACYVSDDGCSPLTYYSLSEASKFARLWVPFCKKYNIQVRAPFRYFADDSLTFSDSSWEFHQEWKMMKVEYEQLCYKIEDAAQKSMPCDFTGEFAEFLNVDSKNHPAITKIMCENKECLADGLPHLVYVSREKRLTHPHHYKAGAMNVLTRVSGLMSNAPYMLNVDCDMLVNNPKVVLHAMCLLLGSKSEKESAYVQFPQKFYGGLKDDPYGNQLVVLFEYMTHGMSGLQGPLYGGTGCFHRRKIIYGLYPDNVESINGKLVENKLLEFGSSKEFIKSAVHALKGNTDPPNHLWESIEATHQVANCNYEYNSSWGTKLGWRYGSTTEDVLTGLTIHKKGWKSIYCTPNPPAFLGCAPSGGPAAMTQQKRWATGLLEILVSKNCPIFATLFEKLQFRQCLAYLWLFSWGIRSVPELCYATLPLYCIITNSSFLPKVGEPVFWVLVALFVIYSLYTLSEYLRTGQSIRAWWNNQRMARITTMTAWFFGFLSVVLKLLGISETVFEVTKKDQSSDSTNDNDAGRFTFDESLVFMPGTTIFLLHLTALIVSLLKLQPLADDGHGSGLGEVLCSVWLLLCFWPFFKGLFGKGKHGIPISTICKSAALAIVFLHLCRRTTMGTILVEDKLVEFGSLKEFIKSAAHALKGKSNPPNHLRNSNEAAHQVVSCGYEYSTSWGAEILNPSAFLGCAPLGGPAVMNQQKRWAIGMLEILLSKNCPIFAALFGKLQLRQGFAYLWLFSWGLQPIPELCYAALPVYCIITNSHLLPKGISETVFEITKKDQSSDDVDDDPRKFTFDESPIFVSGTTILLLHLTALVVSLLKLQPPAHDGHGSGLGEVLYSVWLVLCFWPFLKGLFGKGKHGIPISTIYKAVALALLFLYFCRRSTMG</sequence>
<feature type="transmembrane region" description="Helical" evidence="11">
    <location>
        <begin position="603"/>
        <end position="623"/>
    </location>
</feature>
<feature type="binding site" evidence="9">
    <location>
        <position position="134"/>
    </location>
    <ligand>
        <name>UDP-alpha-D-glucose</name>
        <dbReference type="ChEBI" id="CHEBI:58885"/>
    </ligand>
</feature>
<dbReference type="Pfam" id="PF03552">
    <property type="entry name" value="Cellulose_synt"/>
    <property type="match status" value="4"/>
</dbReference>
<evidence type="ECO:0000256" key="10">
    <source>
        <dbReference type="PIRSR" id="PIRSR605150-3"/>
    </source>
</evidence>
<feature type="binding site" evidence="10">
    <location>
        <position position="268"/>
    </location>
    <ligand>
        <name>Mn(2+)</name>
        <dbReference type="ChEBI" id="CHEBI:29035"/>
    </ligand>
</feature>